<keyword evidence="2" id="KW-0489">Methyltransferase</keyword>
<dbReference type="GO" id="GO:0005739">
    <property type="term" value="C:mitochondrion"/>
    <property type="evidence" value="ECO:0007669"/>
    <property type="project" value="TreeGrafter"/>
</dbReference>
<evidence type="ECO:0000313" key="6">
    <source>
        <dbReference type="Proteomes" id="UP000000759"/>
    </source>
</evidence>
<dbReference type="PaxDb" id="2850-Phatr37585"/>
<dbReference type="OMA" id="CYLIPRA"/>
<protein>
    <recommendedName>
        <fullName evidence="7">DOT1 domain-containing protein</fullName>
    </recommendedName>
</protein>
<dbReference type="EMBL" id="CM000615">
    <property type="protein sequence ID" value="EEC46948.1"/>
    <property type="molecule type" value="Genomic_DNA"/>
</dbReference>
<keyword evidence="3" id="KW-0808">Transferase</keyword>
<dbReference type="GO" id="GO:0016279">
    <property type="term" value="F:protein-lysine N-methyltransferase activity"/>
    <property type="evidence" value="ECO:0007669"/>
    <property type="project" value="InterPro"/>
</dbReference>
<proteinExistence type="inferred from homology"/>
<dbReference type="GO" id="GO:1905706">
    <property type="term" value="P:regulation of mitochondrial ATP synthesis coupled proton transport"/>
    <property type="evidence" value="ECO:0007669"/>
    <property type="project" value="TreeGrafter"/>
</dbReference>
<accession>B7G368</accession>
<sequence>MPLKAIDSSDYCIEKLARNVAVTAQDHHRLAPFNPTSEQAQLAILQILDLHHDDVLFDLGCGDARLLLAAVQMVPGLQCVGIEMDLKFTTRAWNAISSQPLSTQNRINIRFGDVLKVGYAEKDGRKSLPSSETLTLLDDSTAIYLFLVPKGLLKIQPLLDKVVQRRIEAKRSIRIVAYMFRIHSWDPISVDRTTKGDVPIYVYKF</sequence>
<dbReference type="RefSeq" id="XP_002181734.1">
    <property type="nucleotide sequence ID" value="XM_002181698.1"/>
</dbReference>
<comment type="similarity">
    <text evidence="1">Belongs to the ANT/ATPSC lysine N-methyltransferase family.</text>
</comment>
<evidence type="ECO:0008006" key="7">
    <source>
        <dbReference type="Google" id="ProtNLM"/>
    </source>
</evidence>
<dbReference type="SUPFAM" id="SSF53335">
    <property type="entry name" value="S-adenosyl-L-methionine-dependent methyltransferases"/>
    <property type="match status" value="1"/>
</dbReference>
<dbReference type="PANTHER" id="PTHR13610">
    <property type="entry name" value="METHYLTRANSFERASE DOMAIN-CONTAINING PROTEIN"/>
    <property type="match status" value="1"/>
</dbReference>
<dbReference type="AlphaFoldDB" id="B7G368"/>
<dbReference type="PANTHER" id="PTHR13610:SF20">
    <property type="entry name" value="METHYLTRANSFERASE DOMAIN-CONTAINING PROTEIN"/>
    <property type="match status" value="1"/>
</dbReference>
<dbReference type="GeneID" id="7202529"/>
<organism evidence="5 6">
    <name type="scientific">Phaeodactylum tricornutum (strain CCAP 1055/1)</name>
    <dbReference type="NCBI Taxonomy" id="556484"/>
    <lineage>
        <taxon>Eukaryota</taxon>
        <taxon>Sar</taxon>
        <taxon>Stramenopiles</taxon>
        <taxon>Ochrophyta</taxon>
        <taxon>Bacillariophyta</taxon>
        <taxon>Bacillariophyceae</taxon>
        <taxon>Bacillariophycidae</taxon>
        <taxon>Naviculales</taxon>
        <taxon>Phaeodactylaceae</taxon>
        <taxon>Phaeodactylum</taxon>
    </lineage>
</organism>
<dbReference type="KEGG" id="pti:PHATRDRAFT_37585"/>
<evidence type="ECO:0000256" key="1">
    <source>
        <dbReference type="ARBA" id="ARBA00010633"/>
    </source>
</evidence>
<dbReference type="HOGENOM" id="CLU_068443_2_1_1"/>
<dbReference type="InterPro" id="IPR029063">
    <property type="entry name" value="SAM-dependent_MTases_sf"/>
</dbReference>
<dbReference type="Proteomes" id="UP000000759">
    <property type="component" value="Chromosome 13"/>
</dbReference>
<evidence type="ECO:0000256" key="3">
    <source>
        <dbReference type="ARBA" id="ARBA00022679"/>
    </source>
</evidence>
<keyword evidence="6" id="KW-1185">Reference proteome</keyword>
<name>B7G368_PHATC</name>
<dbReference type="InterPro" id="IPR026170">
    <property type="entry name" value="FAM173A/B"/>
</dbReference>
<evidence type="ECO:0000256" key="4">
    <source>
        <dbReference type="ARBA" id="ARBA00022691"/>
    </source>
</evidence>
<reference evidence="5 6" key="1">
    <citation type="journal article" date="2008" name="Nature">
        <title>The Phaeodactylum genome reveals the evolutionary history of diatom genomes.</title>
        <authorList>
            <person name="Bowler C."/>
            <person name="Allen A.E."/>
            <person name="Badger J.H."/>
            <person name="Grimwood J."/>
            <person name="Jabbari K."/>
            <person name="Kuo A."/>
            <person name="Maheswari U."/>
            <person name="Martens C."/>
            <person name="Maumus F."/>
            <person name="Otillar R.P."/>
            <person name="Rayko E."/>
            <person name="Salamov A."/>
            <person name="Vandepoele K."/>
            <person name="Beszteri B."/>
            <person name="Gruber A."/>
            <person name="Heijde M."/>
            <person name="Katinka M."/>
            <person name="Mock T."/>
            <person name="Valentin K."/>
            <person name="Verret F."/>
            <person name="Berges J.A."/>
            <person name="Brownlee C."/>
            <person name="Cadoret J.P."/>
            <person name="Chiovitti A."/>
            <person name="Choi C.J."/>
            <person name="Coesel S."/>
            <person name="De Martino A."/>
            <person name="Detter J.C."/>
            <person name="Durkin C."/>
            <person name="Falciatore A."/>
            <person name="Fournet J."/>
            <person name="Haruta M."/>
            <person name="Huysman M.J."/>
            <person name="Jenkins B.D."/>
            <person name="Jiroutova K."/>
            <person name="Jorgensen R.E."/>
            <person name="Joubert Y."/>
            <person name="Kaplan A."/>
            <person name="Kroger N."/>
            <person name="Kroth P.G."/>
            <person name="La Roche J."/>
            <person name="Lindquist E."/>
            <person name="Lommer M."/>
            <person name="Martin-Jezequel V."/>
            <person name="Lopez P.J."/>
            <person name="Lucas S."/>
            <person name="Mangogna M."/>
            <person name="McGinnis K."/>
            <person name="Medlin L.K."/>
            <person name="Montsant A."/>
            <person name="Oudot-Le Secq M.P."/>
            <person name="Napoli C."/>
            <person name="Obornik M."/>
            <person name="Parker M.S."/>
            <person name="Petit J.L."/>
            <person name="Porcel B.M."/>
            <person name="Poulsen N."/>
            <person name="Robison M."/>
            <person name="Rychlewski L."/>
            <person name="Rynearson T.A."/>
            <person name="Schmutz J."/>
            <person name="Shapiro H."/>
            <person name="Siaut M."/>
            <person name="Stanley M."/>
            <person name="Sussman M.R."/>
            <person name="Taylor A.R."/>
            <person name="Vardi A."/>
            <person name="von Dassow P."/>
            <person name="Vyverman W."/>
            <person name="Willis A."/>
            <person name="Wyrwicz L.S."/>
            <person name="Rokhsar D.S."/>
            <person name="Weissenbach J."/>
            <person name="Armbrust E.V."/>
            <person name="Green B.R."/>
            <person name="Van de Peer Y."/>
            <person name="Grigoriev I.V."/>
        </authorList>
    </citation>
    <scope>NUCLEOTIDE SEQUENCE [LARGE SCALE GENOMIC DNA]</scope>
    <source>
        <strain evidence="5 6">CCAP 1055/1</strain>
    </source>
</reference>
<keyword evidence="4" id="KW-0949">S-adenosyl-L-methionine</keyword>
<dbReference type="InParanoid" id="B7G368"/>
<dbReference type="OrthoDB" id="66144at2759"/>
<evidence type="ECO:0000313" key="5">
    <source>
        <dbReference type="EMBL" id="EEC46948.1"/>
    </source>
</evidence>
<gene>
    <name evidence="5" type="ORF">PHATRDRAFT_37585</name>
</gene>
<reference evidence="6" key="2">
    <citation type="submission" date="2008-08" db="EMBL/GenBank/DDBJ databases">
        <authorList>
            <consortium name="Diatom Consortium"/>
            <person name="Grigoriev I."/>
            <person name="Grimwood J."/>
            <person name="Kuo A."/>
            <person name="Otillar R.P."/>
            <person name="Salamov A."/>
            <person name="Detter J.C."/>
            <person name="Lindquist E."/>
            <person name="Shapiro H."/>
            <person name="Lucas S."/>
            <person name="Glavina del Rio T."/>
            <person name="Pitluck S."/>
            <person name="Rokhsar D."/>
            <person name="Bowler C."/>
        </authorList>
    </citation>
    <scope>GENOME REANNOTATION</scope>
    <source>
        <strain evidence="6">CCAP 1055/1</strain>
    </source>
</reference>
<dbReference type="GO" id="GO:0032259">
    <property type="term" value="P:methylation"/>
    <property type="evidence" value="ECO:0007669"/>
    <property type="project" value="UniProtKB-KW"/>
</dbReference>
<evidence type="ECO:0000256" key="2">
    <source>
        <dbReference type="ARBA" id="ARBA00022603"/>
    </source>
</evidence>
<dbReference type="Gene3D" id="3.40.50.150">
    <property type="entry name" value="Vaccinia Virus protein VP39"/>
    <property type="match status" value="1"/>
</dbReference>
<dbReference type="STRING" id="556484.B7G368"/>